<dbReference type="AlphaFoldDB" id="A0A1J1J5H7"/>
<reference evidence="1 2" key="1">
    <citation type="submission" date="2015-04" db="EMBL/GenBank/DDBJ databases">
        <authorList>
            <person name="Syromyatnikov M.Y."/>
            <person name="Popov V.N."/>
        </authorList>
    </citation>
    <scope>NUCLEOTIDE SEQUENCE [LARGE SCALE GENOMIC DNA]</scope>
</reference>
<protein>
    <submittedName>
        <fullName evidence="1">CLUMA_CG019692, isoform A</fullName>
    </submittedName>
</protein>
<accession>A0A1J1J5H7</accession>
<name>A0A1J1J5H7_9DIPT</name>
<keyword evidence="2" id="KW-1185">Reference proteome</keyword>
<dbReference type="Proteomes" id="UP000183832">
    <property type="component" value="Unassembled WGS sequence"/>
</dbReference>
<evidence type="ECO:0000313" key="2">
    <source>
        <dbReference type="Proteomes" id="UP000183832"/>
    </source>
</evidence>
<sequence>MTIIGLAFFKELSYKPKYRKPSSSFKALEEFIFLVDSKRKKLLVSVALVHVSNKLLSICFSVRYQNLFLMMKLKTSCMIYGWALIPSTTEVITSHPCVQLSACKAF</sequence>
<evidence type="ECO:0000313" key="1">
    <source>
        <dbReference type="EMBL" id="CRL06726.1"/>
    </source>
</evidence>
<gene>
    <name evidence="1" type="ORF">CLUMA_CG019692</name>
</gene>
<dbReference type="EMBL" id="CVRI01000067">
    <property type="protein sequence ID" value="CRL06726.1"/>
    <property type="molecule type" value="Genomic_DNA"/>
</dbReference>
<organism evidence="1 2">
    <name type="scientific">Clunio marinus</name>
    <dbReference type="NCBI Taxonomy" id="568069"/>
    <lineage>
        <taxon>Eukaryota</taxon>
        <taxon>Metazoa</taxon>
        <taxon>Ecdysozoa</taxon>
        <taxon>Arthropoda</taxon>
        <taxon>Hexapoda</taxon>
        <taxon>Insecta</taxon>
        <taxon>Pterygota</taxon>
        <taxon>Neoptera</taxon>
        <taxon>Endopterygota</taxon>
        <taxon>Diptera</taxon>
        <taxon>Nematocera</taxon>
        <taxon>Chironomoidea</taxon>
        <taxon>Chironomidae</taxon>
        <taxon>Clunio</taxon>
    </lineage>
</organism>
<proteinExistence type="predicted"/>